<feature type="repeat" description="PPR" evidence="2">
    <location>
        <begin position="94"/>
        <end position="128"/>
    </location>
</feature>
<feature type="repeat" description="PPR" evidence="2">
    <location>
        <begin position="164"/>
        <end position="198"/>
    </location>
</feature>
<accession>A0A426XV97</accession>
<sequence>MLPELHHLRRLILLPRHRPAAVRTALSALVSVSASSGLLDHALAHFRSLRSQFPSHPPSARLYNCLLKCSLRAHRADLVEVLYRDMLLAGVPPETYTFNILISSLCDSDRIEEARLLFDNMPLKNCQPDEFSFGILICRYCKAGLTHRAVELLDEMERLGRSPNIVIYNTLISSFCKDGSIGEAEKLVERMRKDGLFPNVVTFNSRISALCKAGRVLEAYQIFRDMQEDKVLGLPRPNQITFNLMLAGFCKGGMLEEARALVELMKVGGSLASLQSYNIWLSGLVKCGRLLEAQQLLEEMVQQAQAMFHGALTACGQKEVLYSLMCNEYFMYGKISEAKEFLQIALEKEFSLEHFPYKNIVEELCKEDMIDDGHSLIITMIAKRYLFDPATFMPVIDALGKKGNKHEADKLSEKMMDMAAHHDGSMCKKVGVKEAYQPHDHRILISLTSGRSPIDSNVE</sequence>
<dbReference type="InterPro" id="IPR011990">
    <property type="entry name" value="TPR-like_helical_dom_sf"/>
</dbReference>
<evidence type="ECO:0000313" key="4">
    <source>
        <dbReference type="Proteomes" id="UP000287651"/>
    </source>
</evidence>
<gene>
    <name evidence="3" type="ORF">B296_00048356</name>
</gene>
<feature type="repeat" description="PPR" evidence="2">
    <location>
        <begin position="273"/>
        <end position="307"/>
    </location>
</feature>
<evidence type="ECO:0008006" key="5">
    <source>
        <dbReference type="Google" id="ProtNLM"/>
    </source>
</evidence>
<comment type="caution">
    <text evidence="3">The sequence shown here is derived from an EMBL/GenBank/DDBJ whole genome shotgun (WGS) entry which is preliminary data.</text>
</comment>
<dbReference type="AlphaFoldDB" id="A0A426XV97"/>
<feature type="repeat" description="PPR" evidence="2">
    <location>
        <begin position="199"/>
        <end position="233"/>
    </location>
</feature>
<dbReference type="Proteomes" id="UP000287651">
    <property type="component" value="Unassembled WGS sequence"/>
</dbReference>
<evidence type="ECO:0000256" key="2">
    <source>
        <dbReference type="PROSITE-ProRule" id="PRU00708"/>
    </source>
</evidence>
<protein>
    <recommendedName>
        <fullName evidence="5">Pentacotripeptide-repeat region of PRORP domain-containing protein</fullName>
    </recommendedName>
</protein>
<dbReference type="PROSITE" id="PS51375">
    <property type="entry name" value="PPR"/>
    <property type="match status" value="7"/>
</dbReference>
<feature type="repeat" description="PPR" evidence="2">
    <location>
        <begin position="59"/>
        <end position="93"/>
    </location>
</feature>
<organism evidence="3 4">
    <name type="scientific">Ensete ventricosum</name>
    <name type="common">Abyssinian banana</name>
    <name type="synonym">Musa ensete</name>
    <dbReference type="NCBI Taxonomy" id="4639"/>
    <lineage>
        <taxon>Eukaryota</taxon>
        <taxon>Viridiplantae</taxon>
        <taxon>Streptophyta</taxon>
        <taxon>Embryophyta</taxon>
        <taxon>Tracheophyta</taxon>
        <taxon>Spermatophyta</taxon>
        <taxon>Magnoliopsida</taxon>
        <taxon>Liliopsida</taxon>
        <taxon>Zingiberales</taxon>
        <taxon>Musaceae</taxon>
        <taxon>Ensete</taxon>
    </lineage>
</organism>
<dbReference type="Pfam" id="PF13041">
    <property type="entry name" value="PPR_2"/>
    <property type="match status" value="3"/>
</dbReference>
<dbReference type="InterPro" id="IPR002885">
    <property type="entry name" value="PPR_rpt"/>
</dbReference>
<reference evidence="3 4" key="1">
    <citation type="journal article" date="2014" name="Agronomy (Basel)">
        <title>A Draft Genome Sequence for Ensete ventricosum, the Drought-Tolerant Tree Against Hunger.</title>
        <authorList>
            <person name="Harrison J."/>
            <person name="Moore K.A."/>
            <person name="Paszkiewicz K."/>
            <person name="Jones T."/>
            <person name="Grant M."/>
            <person name="Ambacheew D."/>
            <person name="Muzemil S."/>
            <person name="Studholme D.J."/>
        </authorList>
    </citation>
    <scope>NUCLEOTIDE SEQUENCE [LARGE SCALE GENOMIC DNA]</scope>
</reference>
<feature type="repeat" description="PPR" evidence="2">
    <location>
        <begin position="238"/>
        <end position="272"/>
    </location>
</feature>
<dbReference type="NCBIfam" id="TIGR00756">
    <property type="entry name" value="PPR"/>
    <property type="match status" value="6"/>
</dbReference>
<proteinExistence type="predicted"/>
<dbReference type="Gene3D" id="1.25.40.10">
    <property type="entry name" value="Tetratricopeptide repeat domain"/>
    <property type="match status" value="4"/>
</dbReference>
<evidence type="ECO:0000256" key="1">
    <source>
        <dbReference type="ARBA" id="ARBA00022737"/>
    </source>
</evidence>
<name>A0A426XV97_ENSVE</name>
<dbReference type="PANTHER" id="PTHR47942:SF16">
    <property type="entry name" value="PENTATRICOPEPTIDE REPEAT DOMAIN CONTAINING PROTEIN-RELATED"/>
    <property type="match status" value="1"/>
</dbReference>
<dbReference type="InterPro" id="IPR051222">
    <property type="entry name" value="PPR/CCM1_RNA-binding"/>
</dbReference>
<feature type="repeat" description="PPR" evidence="2">
    <location>
        <begin position="129"/>
        <end position="163"/>
    </location>
</feature>
<dbReference type="EMBL" id="AMZH03017178">
    <property type="protein sequence ID" value="RRT43402.1"/>
    <property type="molecule type" value="Genomic_DNA"/>
</dbReference>
<keyword evidence="1" id="KW-0677">Repeat</keyword>
<dbReference type="PANTHER" id="PTHR47942">
    <property type="entry name" value="TETRATRICOPEPTIDE REPEAT (TPR)-LIKE SUPERFAMILY PROTEIN-RELATED"/>
    <property type="match status" value="1"/>
</dbReference>
<evidence type="ECO:0000313" key="3">
    <source>
        <dbReference type="EMBL" id="RRT43402.1"/>
    </source>
</evidence>